<accession>A0A2N8ZBU8</accession>
<sequence length="49" mass="5448">MNAEPCQLISNASDGLTQSLLYEAYPNNVDVLIYTRGGVVQYLHHLQVV</sequence>
<keyword evidence="2" id="KW-1185">Reference proteome</keyword>
<gene>
    <name evidence="1" type="ORF">VTAP4600_A1379</name>
</gene>
<dbReference type="KEGG" id="vta:A1379"/>
<proteinExistence type="predicted"/>
<organism evidence="1 2">
    <name type="scientific">Vibrio tapetis subsp. tapetis</name>
    <dbReference type="NCBI Taxonomy" id="1671868"/>
    <lineage>
        <taxon>Bacteria</taxon>
        <taxon>Pseudomonadati</taxon>
        <taxon>Pseudomonadota</taxon>
        <taxon>Gammaproteobacteria</taxon>
        <taxon>Vibrionales</taxon>
        <taxon>Vibrionaceae</taxon>
        <taxon>Vibrio</taxon>
    </lineage>
</organism>
<evidence type="ECO:0000313" key="2">
    <source>
        <dbReference type="Proteomes" id="UP000235828"/>
    </source>
</evidence>
<dbReference type="Proteomes" id="UP000235828">
    <property type="component" value="Chromosome A"/>
</dbReference>
<name>A0A2N8ZBU8_9VIBR</name>
<protein>
    <submittedName>
        <fullName evidence="1">Uncharacterized protein</fullName>
    </submittedName>
</protein>
<dbReference type="AlphaFoldDB" id="A0A2N8ZBU8"/>
<evidence type="ECO:0000313" key="1">
    <source>
        <dbReference type="EMBL" id="SON49358.1"/>
    </source>
</evidence>
<reference evidence="1 2" key="1">
    <citation type="submission" date="2017-10" db="EMBL/GenBank/DDBJ databases">
        <authorList>
            <person name="Banno H."/>
            <person name="Chua N.-H."/>
        </authorList>
    </citation>
    <scope>NUCLEOTIDE SEQUENCE [LARGE SCALE GENOMIC DNA]</scope>
    <source>
        <strain evidence="1">Vibrio tapetis CECT4600</strain>
    </source>
</reference>
<dbReference type="EMBL" id="LT960611">
    <property type="protein sequence ID" value="SON49358.1"/>
    <property type="molecule type" value="Genomic_DNA"/>
</dbReference>